<accession>A0A392TQL5</accession>
<sequence>MDAEIQALEVNKTWTVVDLPCGNVPVGCKWVYKIKYHANGTIE</sequence>
<evidence type="ECO:0000313" key="1">
    <source>
        <dbReference type="EMBL" id="MCI63453.1"/>
    </source>
</evidence>
<reference evidence="1 2" key="1">
    <citation type="journal article" date="2018" name="Front. Plant Sci.">
        <title>Red Clover (Trifolium pratense) and Zigzag Clover (T. medium) - A Picture of Genomic Similarities and Differences.</title>
        <authorList>
            <person name="Dluhosova J."/>
            <person name="Istvanek J."/>
            <person name="Nedelnik J."/>
            <person name="Repkova J."/>
        </authorList>
    </citation>
    <scope>NUCLEOTIDE SEQUENCE [LARGE SCALE GENOMIC DNA]</scope>
    <source>
        <strain evidence="2">cv. 10/8</strain>
        <tissue evidence="1">Leaf</tissue>
    </source>
</reference>
<name>A0A392TQL5_9FABA</name>
<dbReference type="EMBL" id="LXQA010637392">
    <property type="protein sequence ID" value="MCI63453.1"/>
    <property type="molecule type" value="Genomic_DNA"/>
</dbReference>
<organism evidence="1 2">
    <name type="scientific">Trifolium medium</name>
    <dbReference type="NCBI Taxonomy" id="97028"/>
    <lineage>
        <taxon>Eukaryota</taxon>
        <taxon>Viridiplantae</taxon>
        <taxon>Streptophyta</taxon>
        <taxon>Embryophyta</taxon>
        <taxon>Tracheophyta</taxon>
        <taxon>Spermatophyta</taxon>
        <taxon>Magnoliopsida</taxon>
        <taxon>eudicotyledons</taxon>
        <taxon>Gunneridae</taxon>
        <taxon>Pentapetalae</taxon>
        <taxon>rosids</taxon>
        <taxon>fabids</taxon>
        <taxon>Fabales</taxon>
        <taxon>Fabaceae</taxon>
        <taxon>Papilionoideae</taxon>
        <taxon>50 kb inversion clade</taxon>
        <taxon>NPAAA clade</taxon>
        <taxon>Hologalegina</taxon>
        <taxon>IRL clade</taxon>
        <taxon>Trifolieae</taxon>
        <taxon>Trifolium</taxon>
    </lineage>
</organism>
<dbReference type="Proteomes" id="UP000265520">
    <property type="component" value="Unassembled WGS sequence"/>
</dbReference>
<proteinExistence type="predicted"/>
<evidence type="ECO:0000313" key="2">
    <source>
        <dbReference type="Proteomes" id="UP000265520"/>
    </source>
</evidence>
<keyword evidence="2" id="KW-1185">Reference proteome</keyword>
<dbReference type="AlphaFoldDB" id="A0A392TQL5"/>
<protein>
    <submittedName>
        <fullName evidence="1">Uncharacterized protein</fullName>
    </submittedName>
</protein>
<feature type="non-terminal residue" evidence="1">
    <location>
        <position position="43"/>
    </location>
</feature>
<comment type="caution">
    <text evidence="1">The sequence shown here is derived from an EMBL/GenBank/DDBJ whole genome shotgun (WGS) entry which is preliminary data.</text>
</comment>